<evidence type="ECO:0000313" key="8">
    <source>
        <dbReference type="EMBL" id="TDE12490.1"/>
    </source>
</evidence>
<comment type="caution">
    <text evidence="8">The sequence shown here is derived from an EMBL/GenBank/DDBJ whole genome shotgun (WGS) entry which is preliminary data.</text>
</comment>
<evidence type="ECO:0000256" key="3">
    <source>
        <dbReference type="ARBA" id="ARBA00022692"/>
    </source>
</evidence>
<keyword evidence="3 6" id="KW-0812">Transmembrane</keyword>
<feature type="transmembrane region" description="Helical" evidence="6">
    <location>
        <begin position="32"/>
        <end position="59"/>
    </location>
</feature>
<dbReference type="InterPro" id="IPR052027">
    <property type="entry name" value="PspC"/>
</dbReference>
<dbReference type="Proteomes" id="UP000294850">
    <property type="component" value="Unassembled WGS sequence"/>
</dbReference>
<evidence type="ECO:0000259" key="7">
    <source>
        <dbReference type="Pfam" id="PF04024"/>
    </source>
</evidence>
<evidence type="ECO:0000256" key="2">
    <source>
        <dbReference type="ARBA" id="ARBA00022475"/>
    </source>
</evidence>
<evidence type="ECO:0000313" key="9">
    <source>
        <dbReference type="Proteomes" id="UP000294850"/>
    </source>
</evidence>
<dbReference type="PANTHER" id="PTHR33885">
    <property type="entry name" value="PHAGE SHOCK PROTEIN C"/>
    <property type="match status" value="1"/>
</dbReference>
<comment type="subcellular location">
    <subcellularLocation>
        <location evidence="1">Cell membrane</location>
        <topology evidence="1">Single-pass membrane protein</topology>
    </subcellularLocation>
</comment>
<keyword evidence="4 6" id="KW-1133">Transmembrane helix</keyword>
<evidence type="ECO:0000256" key="4">
    <source>
        <dbReference type="ARBA" id="ARBA00022989"/>
    </source>
</evidence>
<evidence type="ECO:0000256" key="1">
    <source>
        <dbReference type="ARBA" id="ARBA00004162"/>
    </source>
</evidence>
<accession>A0A4R5DKF4</accession>
<keyword evidence="5 6" id="KW-0472">Membrane</keyword>
<dbReference type="AlphaFoldDB" id="A0A4R5DKF4"/>
<evidence type="ECO:0000256" key="5">
    <source>
        <dbReference type="ARBA" id="ARBA00023136"/>
    </source>
</evidence>
<protein>
    <submittedName>
        <fullName evidence="8">PspC domain-containing protein</fullName>
    </submittedName>
</protein>
<dbReference type="GO" id="GO:0005886">
    <property type="term" value="C:plasma membrane"/>
    <property type="evidence" value="ECO:0007669"/>
    <property type="project" value="UniProtKB-SubCell"/>
</dbReference>
<reference evidence="8 9" key="1">
    <citation type="submission" date="2019-03" db="EMBL/GenBank/DDBJ databases">
        <title>Dyadobacter AR-3-6 sp. nov., isolated from arctic soil.</title>
        <authorList>
            <person name="Chaudhary D.K."/>
        </authorList>
    </citation>
    <scope>NUCLEOTIDE SEQUENCE [LARGE SCALE GENOMIC DNA]</scope>
    <source>
        <strain evidence="8 9">AR-3-6</strain>
    </source>
</reference>
<keyword evidence="2" id="KW-1003">Cell membrane</keyword>
<organism evidence="8 9">
    <name type="scientific">Dyadobacter psychrotolerans</name>
    <dbReference type="NCBI Taxonomy" id="2541721"/>
    <lineage>
        <taxon>Bacteria</taxon>
        <taxon>Pseudomonadati</taxon>
        <taxon>Bacteroidota</taxon>
        <taxon>Cytophagia</taxon>
        <taxon>Cytophagales</taxon>
        <taxon>Spirosomataceae</taxon>
        <taxon>Dyadobacter</taxon>
    </lineage>
</organism>
<dbReference type="InterPro" id="IPR007168">
    <property type="entry name" value="Phageshock_PspC_N"/>
</dbReference>
<dbReference type="RefSeq" id="WP_131960557.1">
    <property type="nucleotide sequence ID" value="NZ_SMFL01000009.1"/>
</dbReference>
<feature type="domain" description="Phage shock protein PspC N-terminal" evidence="7">
    <location>
        <begin position="5"/>
        <end position="62"/>
    </location>
</feature>
<sequence length="77" mass="8794">MNNNRLFRNTDSKVIGGVASGFADYFQTDVTIIRVLLVLAFFIPKPFPIVLIYIIFWIVMPANNTQHKRLEQGHSVS</sequence>
<name>A0A4R5DKF4_9BACT</name>
<dbReference type="OrthoDB" id="5772680at2"/>
<dbReference type="Pfam" id="PF04024">
    <property type="entry name" value="PspC"/>
    <property type="match status" value="1"/>
</dbReference>
<keyword evidence="9" id="KW-1185">Reference proteome</keyword>
<evidence type="ECO:0000256" key="6">
    <source>
        <dbReference type="SAM" id="Phobius"/>
    </source>
</evidence>
<gene>
    <name evidence="8" type="ORF">E0F88_22625</name>
</gene>
<dbReference type="EMBL" id="SMFL01000009">
    <property type="protein sequence ID" value="TDE12490.1"/>
    <property type="molecule type" value="Genomic_DNA"/>
</dbReference>
<proteinExistence type="predicted"/>
<dbReference type="PANTHER" id="PTHR33885:SF3">
    <property type="entry name" value="PHAGE SHOCK PROTEIN C"/>
    <property type="match status" value="1"/>
</dbReference>